<evidence type="ECO:0000313" key="1">
    <source>
        <dbReference type="EMBL" id="SMD42204.1"/>
    </source>
</evidence>
<protein>
    <submittedName>
        <fullName evidence="1">Sugar or nucleoside kinase, ribokinase family</fullName>
    </submittedName>
</protein>
<dbReference type="InterPro" id="IPR029056">
    <property type="entry name" value="Ribokinase-like"/>
</dbReference>
<dbReference type="InterPro" id="IPR057621">
    <property type="entry name" value="Khk_prokaryotic"/>
</dbReference>
<dbReference type="RefSeq" id="WP_084119037.1">
    <property type="nucleotide sequence ID" value="NZ_LT838813.1"/>
</dbReference>
<organism evidence="1 2">
    <name type="scientific">Aquiflexum balticum DSM 16537</name>
    <dbReference type="NCBI Taxonomy" id="758820"/>
    <lineage>
        <taxon>Bacteria</taxon>
        <taxon>Pseudomonadati</taxon>
        <taxon>Bacteroidota</taxon>
        <taxon>Cytophagia</taxon>
        <taxon>Cytophagales</taxon>
        <taxon>Cyclobacteriaceae</taxon>
        <taxon>Aquiflexum</taxon>
    </lineage>
</organism>
<dbReference type="EMBL" id="LT838813">
    <property type="protein sequence ID" value="SMD42204.1"/>
    <property type="molecule type" value="Genomic_DNA"/>
</dbReference>
<dbReference type="Pfam" id="PF25270">
    <property type="entry name" value="Khk"/>
    <property type="match status" value="1"/>
</dbReference>
<name>A0A1W2H0A1_9BACT</name>
<dbReference type="Proteomes" id="UP000192333">
    <property type="component" value="Chromosome I"/>
</dbReference>
<keyword evidence="1" id="KW-0808">Transferase</keyword>
<dbReference type="Gene3D" id="3.40.1190.20">
    <property type="match status" value="1"/>
</dbReference>
<keyword evidence="1" id="KW-0418">Kinase</keyword>
<gene>
    <name evidence="1" type="ORF">SAMN00777080_0744</name>
</gene>
<dbReference type="OrthoDB" id="787163at2"/>
<accession>A0A1W2H0A1</accession>
<proteinExistence type="predicted"/>
<dbReference type="GO" id="GO:0016301">
    <property type="term" value="F:kinase activity"/>
    <property type="evidence" value="ECO:0007669"/>
    <property type="project" value="UniProtKB-KW"/>
</dbReference>
<sequence>MASKNANDRLGKLAQKLNNHKLDQSIMIGFDGYVDSLYGVIHKKSGKEKQFFKDISGFADHVKGLSGKSGQVELSLKEIKIGGNAPIMSQAMGSLGFQVHCLGTLGFPKIHPVFEDLHPNIQVHSLENPGQSDAFEFHDGKLIFSDCGSFDDYNWEKVKDRMGIDDLKKIYLDSQLVAAVDWVNLPHASDIWLGLLDEIVKPNGSVGKKFLFDLCDPSRKSNQEIREALQIISRFSEFGEVTLGLNENETNIVFDALENPGKKETSTEEKAKAIFDNMTIACLLIHPVNRSFAITQKGMVQVEGKLVAEPKILTGGGDNFNAGYALGCLLELEMEERLLLGMGCSGAYIQNGKSPDLSELSQYLESWMER</sequence>
<dbReference type="AlphaFoldDB" id="A0A1W2H0A1"/>
<keyword evidence="2" id="KW-1185">Reference proteome</keyword>
<dbReference type="STRING" id="758820.SAMN00777080_0744"/>
<dbReference type="SUPFAM" id="SSF53613">
    <property type="entry name" value="Ribokinase-like"/>
    <property type="match status" value="1"/>
</dbReference>
<reference evidence="2" key="1">
    <citation type="submission" date="2017-04" db="EMBL/GenBank/DDBJ databases">
        <authorList>
            <person name="Varghese N."/>
            <person name="Submissions S."/>
        </authorList>
    </citation>
    <scope>NUCLEOTIDE SEQUENCE [LARGE SCALE GENOMIC DNA]</scope>
    <source>
        <strain evidence="2">DSM 16537</strain>
    </source>
</reference>
<evidence type="ECO:0000313" key="2">
    <source>
        <dbReference type="Proteomes" id="UP000192333"/>
    </source>
</evidence>